<dbReference type="PANTHER" id="PTHR45689">
    <property type="entry name" value="I[[H]] CHANNEL, ISOFORM E"/>
    <property type="match status" value="1"/>
</dbReference>
<dbReference type="Gene3D" id="1.10.287.70">
    <property type="match status" value="1"/>
</dbReference>
<evidence type="ECO:0000256" key="2">
    <source>
        <dbReference type="SAM" id="Phobius"/>
    </source>
</evidence>
<proteinExistence type="predicted"/>
<keyword evidence="5" id="KW-1185">Reference proteome</keyword>
<feature type="transmembrane region" description="Helical" evidence="2">
    <location>
        <begin position="214"/>
        <end position="238"/>
    </location>
</feature>
<dbReference type="CDD" id="cd00038">
    <property type="entry name" value="CAP_ED"/>
    <property type="match status" value="1"/>
</dbReference>
<dbReference type="GO" id="GO:0005249">
    <property type="term" value="F:voltage-gated potassium channel activity"/>
    <property type="evidence" value="ECO:0007669"/>
    <property type="project" value="TreeGrafter"/>
</dbReference>
<sequence>MFKTQTYHICSISDDYSESYLPALSVFASPWLKLKRFLKKLILVTEVNPASASFYRRAARIVDERKTQIESNSWIIHPFSTFRLYYEMYMAVVFLFCLIYMPLHASYHFLLGEVFSVFYNILTVLCIVDIVMNFVSGRCVSQEEILMEPKKIAKAYISGPYFICDVLSSVPDHLFGDSDVNDVFTFLSILKLARMVTFFQFLERTFNFFQVKGLTYYIVKLALLLFFICHYTACWIYYSILVYDFLGGYIADNVHVDLRHRDDLKEFFQLYLKNMNYGASFILGIDFIFRYTYPAIFYASGIFTYILGRIVVSFFIVVLMDMFKITNYLEVKYQEVISQVNSYMSAKHFPVSIQSKVRHFYDHRYQGKYLNEQRVEKFISEKLKKEIKYHECRKLIRSVAIFQKLPQEIMENILPYLKKELYMPGDTVISAGTIGECMYFMSTGTVSVVSPSGKEICHLEDGDFFGEICLLVSHAKRTANVTAVESCELYKLEKRYFKKCFEGHAEILHEIQIEAQRRNEQTLQAERQVIKSFATLPVKTDVKIKMHTNRRSRGAWTGRRDALSHRSRPRLPAATSTESFPKRTPAGERHKVGCVFLKLLARTPRLVERVFAGSLGLRALFTLEVLLCGLLQFYGNSKINLMGSNLLRKRVARFCVSWEPEEFGRGRKTRWKFGKGGAGRVGGWMVDGGGVCVRMQCAVKYNGWDNASFYSYGP</sequence>
<gene>
    <name evidence="4" type="ORF">Zmor_022230</name>
</gene>
<dbReference type="PROSITE" id="PS00888">
    <property type="entry name" value="CNMP_BINDING_1"/>
    <property type="match status" value="1"/>
</dbReference>
<protein>
    <recommendedName>
        <fullName evidence="3">Cyclic nucleotide-binding domain-containing protein</fullName>
    </recommendedName>
</protein>
<dbReference type="PROSITE" id="PS50042">
    <property type="entry name" value="CNMP_BINDING_3"/>
    <property type="match status" value="1"/>
</dbReference>
<evidence type="ECO:0000259" key="3">
    <source>
        <dbReference type="PROSITE" id="PS50042"/>
    </source>
</evidence>
<dbReference type="Gene3D" id="2.60.120.10">
    <property type="entry name" value="Jelly Rolls"/>
    <property type="match status" value="1"/>
</dbReference>
<dbReference type="SMART" id="SM00100">
    <property type="entry name" value="cNMP"/>
    <property type="match status" value="1"/>
</dbReference>
<name>A0AA38HVX4_9CUCU</name>
<feature type="transmembrane region" description="Helical" evidence="2">
    <location>
        <begin position="109"/>
        <end position="132"/>
    </location>
</feature>
<dbReference type="GO" id="GO:0035725">
    <property type="term" value="P:sodium ion transmembrane transport"/>
    <property type="evidence" value="ECO:0007669"/>
    <property type="project" value="TreeGrafter"/>
</dbReference>
<evidence type="ECO:0000313" key="5">
    <source>
        <dbReference type="Proteomes" id="UP001168821"/>
    </source>
</evidence>
<evidence type="ECO:0000313" key="4">
    <source>
        <dbReference type="EMBL" id="KAJ3644505.1"/>
    </source>
</evidence>
<keyword evidence="2" id="KW-0812">Transmembrane</keyword>
<dbReference type="InterPro" id="IPR018490">
    <property type="entry name" value="cNMP-bd_dom_sf"/>
</dbReference>
<dbReference type="InterPro" id="IPR018488">
    <property type="entry name" value="cNMP-bd_CS"/>
</dbReference>
<feature type="region of interest" description="Disordered" evidence="1">
    <location>
        <begin position="552"/>
        <end position="585"/>
    </location>
</feature>
<dbReference type="GO" id="GO:0003254">
    <property type="term" value="P:regulation of membrane depolarization"/>
    <property type="evidence" value="ECO:0007669"/>
    <property type="project" value="TreeGrafter"/>
</dbReference>
<dbReference type="Proteomes" id="UP001168821">
    <property type="component" value="Unassembled WGS sequence"/>
</dbReference>
<organism evidence="4 5">
    <name type="scientific">Zophobas morio</name>
    <dbReference type="NCBI Taxonomy" id="2755281"/>
    <lineage>
        <taxon>Eukaryota</taxon>
        <taxon>Metazoa</taxon>
        <taxon>Ecdysozoa</taxon>
        <taxon>Arthropoda</taxon>
        <taxon>Hexapoda</taxon>
        <taxon>Insecta</taxon>
        <taxon>Pterygota</taxon>
        <taxon>Neoptera</taxon>
        <taxon>Endopterygota</taxon>
        <taxon>Coleoptera</taxon>
        <taxon>Polyphaga</taxon>
        <taxon>Cucujiformia</taxon>
        <taxon>Tenebrionidae</taxon>
        <taxon>Zophobas</taxon>
    </lineage>
</organism>
<reference evidence="4" key="1">
    <citation type="journal article" date="2023" name="G3 (Bethesda)">
        <title>Whole genome assemblies of Zophobas morio and Tenebrio molitor.</title>
        <authorList>
            <person name="Kaur S."/>
            <person name="Stinson S.A."/>
            <person name="diCenzo G.C."/>
        </authorList>
    </citation>
    <scope>NUCLEOTIDE SEQUENCE</scope>
    <source>
        <strain evidence="4">QUZm001</strain>
    </source>
</reference>
<feature type="transmembrane region" description="Helical" evidence="2">
    <location>
        <begin position="295"/>
        <end position="319"/>
    </location>
</feature>
<evidence type="ECO:0000256" key="1">
    <source>
        <dbReference type="SAM" id="MobiDB-lite"/>
    </source>
</evidence>
<dbReference type="InterPro" id="IPR000595">
    <property type="entry name" value="cNMP-bd_dom"/>
</dbReference>
<dbReference type="Gene3D" id="1.10.287.630">
    <property type="entry name" value="Helix hairpin bin"/>
    <property type="match status" value="1"/>
</dbReference>
<dbReference type="AlphaFoldDB" id="A0AA38HVX4"/>
<dbReference type="InterPro" id="IPR014710">
    <property type="entry name" value="RmlC-like_jellyroll"/>
</dbReference>
<dbReference type="EMBL" id="JALNTZ010000007">
    <property type="protein sequence ID" value="KAJ3644505.1"/>
    <property type="molecule type" value="Genomic_DNA"/>
</dbReference>
<feature type="transmembrane region" description="Helical" evidence="2">
    <location>
        <begin position="84"/>
        <end position="103"/>
    </location>
</feature>
<keyword evidence="2" id="KW-0472">Membrane</keyword>
<dbReference type="SUPFAM" id="SSF51206">
    <property type="entry name" value="cAMP-binding domain-like"/>
    <property type="match status" value="1"/>
</dbReference>
<dbReference type="GO" id="GO:0098855">
    <property type="term" value="C:HCN channel complex"/>
    <property type="evidence" value="ECO:0007669"/>
    <property type="project" value="TreeGrafter"/>
</dbReference>
<keyword evidence="2" id="KW-1133">Transmembrane helix</keyword>
<accession>A0AA38HVX4</accession>
<dbReference type="InterPro" id="IPR051413">
    <property type="entry name" value="K/Na_HCN_channel"/>
</dbReference>
<comment type="caution">
    <text evidence="4">The sequence shown here is derived from an EMBL/GenBank/DDBJ whole genome shotgun (WGS) entry which is preliminary data.</text>
</comment>
<dbReference type="Pfam" id="PF00027">
    <property type="entry name" value="cNMP_binding"/>
    <property type="match status" value="1"/>
</dbReference>
<dbReference type="PANTHER" id="PTHR45689:SF14">
    <property type="entry name" value="CYCLIC NUCLEOTIDE-GATED CATION CHANNEL SUBUNIT A-LIKE PROTEIN"/>
    <property type="match status" value="1"/>
</dbReference>
<feature type="domain" description="Cyclic nucleotide-binding" evidence="3">
    <location>
        <begin position="401"/>
        <end position="518"/>
    </location>
</feature>